<name>A0ABR2ZPF8_9AGAR</name>
<organism evidence="10 11">
    <name type="scientific">Marasmius tenuissimus</name>
    <dbReference type="NCBI Taxonomy" id="585030"/>
    <lineage>
        <taxon>Eukaryota</taxon>
        <taxon>Fungi</taxon>
        <taxon>Dikarya</taxon>
        <taxon>Basidiomycota</taxon>
        <taxon>Agaricomycotina</taxon>
        <taxon>Agaricomycetes</taxon>
        <taxon>Agaricomycetidae</taxon>
        <taxon>Agaricales</taxon>
        <taxon>Marasmiineae</taxon>
        <taxon>Marasmiaceae</taxon>
        <taxon>Marasmius</taxon>
    </lineage>
</organism>
<evidence type="ECO:0000256" key="7">
    <source>
        <dbReference type="ARBA" id="ARBA00023136"/>
    </source>
</evidence>
<evidence type="ECO:0000256" key="6">
    <source>
        <dbReference type="ARBA" id="ARBA00023065"/>
    </source>
</evidence>
<reference evidence="10 11" key="1">
    <citation type="submission" date="2024-05" db="EMBL/GenBank/DDBJ databases">
        <title>A draft genome resource for the thread blight pathogen Marasmius tenuissimus strain MS-2.</title>
        <authorList>
            <person name="Yulfo-Soto G.E."/>
            <person name="Baruah I.K."/>
            <person name="Amoako-Attah I."/>
            <person name="Bukari Y."/>
            <person name="Meinhardt L.W."/>
            <person name="Bailey B.A."/>
            <person name="Cohen S.P."/>
        </authorList>
    </citation>
    <scope>NUCLEOTIDE SEQUENCE [LARGE SCALE GENOMIC DNA]</scope>
    <source>
        <strain evidence="10 11">MS-2</strain>
    </source>
</reference>
<dbReference type="Pfam" id="PF25539">
    <property type="entry name" value="Bestrophin_2"/>
    <property type="match status" value="1"/>
</dbReference>
<feature type="compositionally biased region" description="Polar residues" evidence="8">
    <location>
        <begin position="123"/>
        <end position="137"/>
    </location>
</feature>
<feature type="region of interest" description="Disordered" evidence="8">
    <location>
        <begin position="161"/>
        <end position="231"/>
    </location>
</feature>
<dbReference type="PANTHER" id="PTHR33281">
    <property type="entry name" value="UPF0187 PROTEIN YNEE"/>
    <property type="match status" value="1"/>
</dbReference>
<evidence type="ECO:0000313" key="10">
    <source>
        <dbReference type="EMBL" id="KAL0062799.1"/>
    </source>
</evidence>
<evidence type="ECO:0000256" key="2">
    <source>
        <dbReference type="ARBA" id="ARBA00022448"/>
    </source>
</evidence>
<keyword evidence="3" id="KW-1003">Cell membrane</keyword>
<gene>
    <name evidence="10" type="ORF">AAF712_010337</name>
</gene>
<keyword evidence="4 9" id="KW-0812">Transmembrane</keyword>
<evidence type="ECO:0000256" key="8">
    <source>
        <dbReference type="SAM" id="MobiDB-lite"/>
    </source>
</evidence>
<evidence type="ECO:0000256" key="4">
    <source>
        <dbReference type="ARBA" id="ARBA00022692"/>
    </source>
</evidence>
<keyword evidence="2" id="KW-0813">Transport</keyword>
<feature type="compositionally biased region" description="Acidic residues" evidence="8">
    <location>
        <begin position="182"/>
        <end position="195"/>
    </location>
</feature>
<evidence type="ECO:0000256" key="3">
    <source>
        <dbReference type="ARBA" id="ARBA00022475"/>
    </source>
</evidence>
<keyword evidence="6" id="KW-0406">Ion transport</keyword>
<keyword evidence="11" id="KW-1185">Reference proteome</keyword>
<protein>
    <submittedName>
        <fullName evidence="10">Uncharacterized protein</fullName>
    </submittedName>
</protein>
<dbReference type="EMBL" id="JBBXMP010000096">
    <property type="protein sequence ID" value="KAL0062799.1"/>
    <property type="molecule type" value="Genomic_DNA"/>
</dbReference>
<evidence type="ECO:0000256" key="1">
    <source>
        <dbReference type="ARBA" id="ARBA00004651"/>
    </source>
</evidence>
<keyword evidence="5 9" id="KW-1133">Transmembrane helix</keyword>
<proteinExistence type="predicted"/>
<dbReference type="InterPro" id="IPR044669">
    <property type="entry name" value="YneE/VCCN1/2-like"/>
</dbReference>
<evidence type="ECO:0000313" key="11">
    <source>
        <dbReference type="Proteomes" id="UP001437256"/>
    </source>
</evidence>
<evidence type="ECO:0000256" key="5">
    <source>
        <dbReference type="ARBA" id="ARBA00022989"/>
    </source>
</evidence>
<comment type="caution">
    <text evidence="10">The sequence shown here is derived from an EMBL/GenBank/DDBJ whole genome shotgun (WGS) entry which is preliminary data.</text>
</comment>
<comment type="subcellular location">
    <subcellularLocation>
        <location evidence="1">Cell membrane</location>
        <topology evidence="1">Multi-pass membrane protein</topology>
    </subcellularLocation>
</comment>
<keyword evidence="7 9" id="KW-0472">Membrane</keyword>
<dbReference type="PANTHER" id="PTHR33281:SF19">
    <property type="entry name" value="VOLTAGE-DEPENDENT ANION CHANNEL-FORMING PROTEIN YNEE"/>
    <property type="match status" value="1"/>
</dbReference>
<feature type="region of interest" description="Disordered" evidence="8">
    <location>
        <begin position="122"/>
        <end position="149"/>
    </location>
</feature>
<sequence length="231" mass="25884">MSSYDSHFTYRHTVWLYLFFLPFQLVKMFEWYSIPGVTIAAFIYLGFVAAGEELEQPFGYDSNDLDLDFFCKEVIRVDISRVKRSPCSNAWFSRRWKERIMKEELKDEERWKSPLGIRKGIVNSESPGHDLTTNGTVTPGPPLAGERHSTHIGRMRSKTITEAIGSAIPGKDGANGKGKMVEEEESSDSEFDGSDDPISSSEGEHGRGDSDDWEGESDSQESVSPRGVTAV</sequence>
<feature type="transmembrane region" description="Helical" evidence="9">
    <location>
        <begin position="31"/>
        <end position="50"/>
    </location>
</feature>
<dbReference type="Proteomes" id="UP001437256">
    <property type="component" value="Unassembled WGS sequence"/>
</dbReference>
<evidence type="ECO:0000256" key="9">
    <source>
        <dbReference type="SAM" id="Phobius"/>
    </source>
</evidence>
<accession>A0ABR2ZPF8</accession>